<dbReference type="Gene3D" id="1.10.443.10">
    <property type="entry name" value="Intergrase catalytic core"/>
    <property type="match status" value="1"/>
</dbReference>
<dbReference type="Pfam" id="PF13102">
    <property type="entry name" value="Phage_int_SAM_5"/>
    <property type="match status" value="1"/>
</dbReference>
<accession>A0ABT3Q0E0</accession>
<feature type="domain" description="Tyr recombinase" evidence="5">
    <location>
        <begin position="208"/>
        <end position="408"/>
    </location>
</feature>
<dbReference type="InterPro" id="IPR050090">
    <property type="entry name" value="Tyrosine_recombinase_XerCD"/>
</dbReference>
<evidence type="ECO:0000313" key="7">
    <source>
        <dbReference type="Proteomes" id="UP001207337"/>
    </source>
</evidence>
<dbReference type="InterPro" id="IPR025269">
    <property type="entry name" value="SAM-like_dom"/>
</dbReference>
<dbReference type="PROSITE" id="PS51898">
    <property type="entry name" value="TYR_RECOMBINASE"/>
    <property type="match status" value="1"/>
</dbReference>
<dbReference type="InterPro" id="IPR035386">
    <property type="entry name" value="Arm-DNA-bind_5"/>
</dbReference>
<dbReference type="Gene3D" id="1.10.150.130">
    <property type="match status" value="1"/>
</dbReference>
<protein>
    <submittedName>
        <fullName evidence="6">Site-specific integrase</fullName>
    </submittedName>
</protein>
<keyword evidence="3" id="KW-0233">DNA recombination</keyword>
<dbReference type="Pfam" id="PF17293">
    <property type="entry name" value="Arm-DNA-bind_5"/>
    <property type="match status" value="1"/>
</dbReference>
<proteinExistence type="inferred from homology"/>
<dbReference type="Proteomes" id="UP001207337">
    <property type="component" value="Unassembled WGS sequence"/>
</dbReference>
<comment type="caution">
    <text evidence="6">The sequence shown here is derived from an EMBL/GenBank/DDBJ whole genome shotgun (WGS) entry which is preliminary data.</text>
</comment>
<evidence type="ECO:0000256" key="1">
    <source>
        <dbReference type="ARBA" id="ARBA00008857"/>
    </source>
</evidence>
<keyword evidence="2" id="KW-0238">DNA-binding</keyword>
<evidence type="ECO:0000256" key="2">
    <source>
        <dbReference type="ARBA" id="ARBA00023125"/>
    </source>
</evidence>
<keyword evidence="7" id="KW-1185">Reference proteome</keyword>
<dbReference type="PANTHER" id="PTHR30349">
    <property type="entry name" value="PHAGE INTEGRASE-RELATED"/>
    <property type="match status" value="1"/>
</dbReference>
<dbReference type="RefSeq" id="WP_265790350.1">
    <property type="nucleotide sequence ID" value="NZ_BAABRS010000003.1"/>
</dbReference>
<evidence type="ECO:0000256" key="4">
    <source>
        <dbReference type="SAM" id="MobiDB-lite"/>
    </source>
</evidence>
<gene>
    <name evidence="6" type="ORF">LQ318_11655</name>
</gene>
<dbReference type="SUPFAM" id="SSF56349">
    <property type="entry name" value="DNA breaking-rejoining enzymes"/>
    <property type="match status" value="1"/>
</dbReference>
<name>A0ABT3Q0E0_9BACT</name>
<dbReference type="InterPro" id="IPR013762">
    <property type="entry name" value="Integrase-like_cat_sf"/>
</dbReference>
<comment type="similarity">
    <text evidence="1">Belongs to the 'phage' integrase family.</text>
</comment>
<dbReference type="EMBL" id="JAJNDC010000003">
    <property type="protein sequence ID" value="MCW9713556.1"/>
    <property type="molecule type" value="Genomic_DNA"/>
</dbReference>
<evidence type="ECO:0000256" key="3">
    <source>
        <dbReference type="ARBA" id="ARBA00023172"/>
    </source>
</evidence>
<dbReference type="Pfam" id="PF00589">
    <property type="entry name" value="Phage_integrase"/>
    <property type="match status" value="1"/>
</dbReference>
<evidence type="ECO:0000259" key="5">
    <source>
        <dbReference type="PROSITE" id="PS51898"/>
    </source>
</evidence>
<evidence type="ECO:0000313" key="6">
    <source>
        <dbReference type="EMBL" id="MCW9713556.1"/>
    </source>
</evidence>
<dbReference type="InterPro" id="IPR011010">
    <property type="entry name" value="DNA_brk_join_enz"/>
</dbReference>
<sequence length="412" mass="48712">MATTYHFYLRKDKKRENGECPIYLRITQNRKSRYVSTGVYVKPRFWNPEKEEVRKSHRNSKSLNSILDREQDKAETVQAELSKHGKDSAKAIQKRLKHQQTGDFFDLADEYLEEIKKSGSHYTHKNAKVAIRKVEAFEGSRSLPLRHIDTEYLERFERFLEDEYDNHPNTISKNFGPIKGIIRKALKKHLITINPLVNFEGAKRGKPKPKTKLSVKQIEAIQSYDFEEFSNLWHTRNYFMFSFYSGGIRFGDLCCLKWKDIKGDRLSYQMNKNEKVFTIELNEYQQEILDYYSTDKKSEDFIFPILNNHKDYSDPIFLRKRISSKNALINKWLGKIVDKVNEELEKEDSDIPRLDNISFHVARHSFAQYAVEQGLSMYELMQTLRHSKIKTTQKYLKGLDEQLADKAMKKVF</sequence>
<dbReference type="InterPro" id="IPR010998">
    <property type="entry name" value="Integrase_recombinase_N"/>
</dbReference>
<dbReference type="InterPro" id="IPR002104">
    <property type="entry name" value="Integrase_catalytic"/>
</dbReference>
<feature type="region of interest" description="Disordered" evidence="4">
    <location>
        <begin position="51"/>
        <end position="71"/>
    </location>
</feature>
<dbReference type="PANTHER" id="PTHR30349:SF64">
    <property type="entry name" value="PROPHAGE INTEGRASE INTD-RELATED"/>
    <property type="match status" value="1"/>
</dbReference>
<reference evidence="6 7" key="1">
    <citation type="submission" date="2021-11" db="EMBL/GenBank/DDBJ databases">
        <title>Aliifidinibius sp. nov., a new bacterium isolated from saline soil.</title>
        <authorList>
            <person name="Galisteo C."/>
            <person name="De La Haba R."/>
            <person name="Sanchez-Porro C."/>
            <person name="Ventosa A."/>
        </authorList>
    </citation>
    <scope>NUCLEOTIDE SEQUENCE [LARGE SCALE GENOMIC DNA]</scope>
    <source>
        <strain evidence="6 7">KACC 190600</strain>
    </source>
</reference>
<organism evidence="6 7">
    <name type="scientific">Fodinibius salicampi</name>
    <dbReference type="NCBI Taxonomy" id="1920655"/>
    <lineage>
        <taxon>Bacteria</taxon>
        <taxon>Pseudomonadati</taxon>
        <taxon>Balneolota</taxon>
        <taxon>Balneolia</taxon>
        <taxon>Balneolales</taxon>
        <taxon>Balneolaceae</taxon>
        <taxon>Fodinibius</taxon>
    </lineage>
</organism>